<dbReference type="GO" id="GO:0006506">
    <property type="term" value="P:GPI anchor biosynthetic process"/>
    <property type="evidence" value="ECO:0007669"/>
    <property type="project" value="InterPro"/>
</dbReference>
<proteinExistence type="predicted"/>
<dbReference type="GO" id="GO:0005789">
    <property type="term" value="C:endoplasmic reticulum membrane"/>
    <property type="evidence" value="ECO:0007669"/>
    <property type="project" value="TreeGrafter"/>
</dbReference>
<dbReference type="InterPro" id="IPR039524">
    <property type="entry name" value="PIGO/GPI13"/>
</dbReference>
<dbReference type="GO" id="GO:0051377">
    <property type="term" value="F:mannose-ethanolamine phosphotransferase activity"/>
    <property type="evidence" value="ECO:0007669"/>
    <property type="project" value="TreeGrafter"/>
</dbReference>
<reference evidence="1" key="1">
    <citation type="journal article" date="2020" name="New Phytol.">
        <title>Comparative genomics reveals dynamic genome evolution in host specialist ectomycorrhizal fungi.</title>
        <authorList>
            <person name="Lofgren L.A."/>
            <person name="Nguyen N.H."/>
            <person name="Vilgalys R."/>
            <person name="Ruytinx J."/>
            <person name="Liao H.L."/>
            <person name="Branco S."/>
            <person name="Kuo A."/>
            <person name="LaButti K."/>
            <person name="Lipzen A."/>
            <person name="Andreopoulos W."/>
            <person name="Pangilinan J."/>
            <person name="Riley R."/>
            <person name="Hundley H."/>
            <person name="Na H."/>
            <person name="Barry K."/>
            <person name="Grigoriev I.V."/>
            <person name="Stajich J.E."/>
            <person name="Kennedy P.G."/>
        </authorList>
    </citation>
    <scope>NUCLEOTIDE SEQUENCE</scope>
    <source>
        <strain evidence="1">FC203</strain>
    </source>
</reference>
<dbReference type="GeneID" id="64670235"/>
<protein>
    <submittedName>
        <fullName evidence="1">Uncharacterized protein</fullName>
    </submittedName>
</protein>
<dbReference type="RefSeq" id="XP_041219167.1">
    <property type="nucleotide sequence ID" value="XM_041375937.1"/>
</dbReference>
<accession>A0AAD4HEU9</accession>
<dbReference type="EMBL" id="JABBWK010000095">
    <property type="protein sequence ID" value="KAG1893591.1"/>
    <property type="molecule type" value="Genomic_DNA"/>
</dbReference>
<dbReference type="Proteomes" id="UP001195769">
    <property type="component" value="Unassembled WGS sequence"/>
</dbReference>
<gene>
    <name evidence="1" type="ORF">F5891DRAFT_962722</name>
</gene>
<dbReference type="PANTHER" id="PTHR23071">
    <property type="entry name" value="PHOSPHATIDYLINOSITOL GLYCAN"/>
    <property type="match status" value="1"/>
</dbReference>
<dbReference type="InterPro" id="IPR017850">
    <property type="entry name" value="Alkaline_phosphatase_core_sf"/>
</dbReference>
<keyword evidence="2" id="KW-1185">Reference proteome</keyword>
<dbReference type="SUPFAM" id="SSF53649">
    <property type="entry name" value="Alkaline phosphatase-like"/>
    <property type="match status" value="1"/>
</dbReference>
<dbReference type="AlphaFoldDB" id="A0AAD4HEU9"/>
<sequence length="207" mass="23217">SLFPDAFQPNMTFAFDSFNIEDLHNVDRGVIDNLLPLMRYHQHSWRFAIGLGYDHVGRGVSPDHPILRETLEQMNTLLHNVIASMDDDTLTTLEDQEMDKTGNHGGDKVLEAMSAIWIYGKVPLSLPDSTIPEAILPIITFPEATVPHSHVDLVPTTSLLLGLPIPFNNLRTIIPELFSWDSDGSSLQKAVVDIFYAIPLRESKSDW</sequence>
<organism evidence="1 2">
    <name type="scientific">Suillus fuscotomentosus</name>
    <dbReference type="NCBI Taxonomy" id="1912939"/>
    <lineage>
        <taxon>Eukaryota</taxon>
        <taxon>Fungi</taxon>
        <taxon>Dikarya</taxon>
        <taxon>Basidiomycota</taxon>
        <taxon>Agaricomycotina</taxon>
        <taxon>Agaricomycetes</taxon>
        <taxon>Agaricomycetidae</taxon>
        <taxon>Boletales</taxon>
        <taxon>Suillineae</taxon>
        <taxon>Suillaceae</taxon>
        <taxon>Suillus</taxon>
    </lineage>
</organism>
<name>A0AAD4HEU9_9AGAM</name>
<feature type="non-terminal residue" evidence="1">
    <location>
        <position position="1"/>
    </location>
</feature>
<dbReference type="PANTHER" id="PTHR23071:SF1">
    <property type="entry name" value="GPI ETHANOLAMINE PHOSPHATE TRANSFERASE 3"/>
    <property type="match status" value="1"/>
</dbReference>
<dbReference type="Gene3D" id="3.40.720.10">
    <property type="entry name" value="Alkaline Phosphatase, subunit A"/>
    <property type="match status" value="1"/>
</dbReference>
<evidence type="ECO:0000313" key="1">
    <source>
        <dbReference type="EMBL" id="KAG1893591.1"/>
    </source>
</evidence>
<evidence type="ECO:0000313" key="2">
    <source>
        <dbReference type="Proteomes" id="UP001195769"/>
    </source>
</evidence>
<comment type="caution">
    <text evidence="1">The sequence shown here is derived from an EMBL/GenBank/DDBJ whole genome shotgun (WGS) entry which is preliminary data.</text>
</comment>